<dbReference type="EMBL" id="OIVN01001277">
    <property type="protein sequence ID" value="SPC92060.1"/>
    <property type="molecule type" value="Genomic_DNA"/>
</dbReference>
<reference evidence="3" key="1">
    <citation type="submission" date="2018-02" db="EMBL/GenBank/DDBJ databases">
        <authorList>
            <person name="Cohen D.B."/>
            <person name="Kent A.D."/>
        </authorList>
    </citation>
    <scope>NUCLEOTIDE SEQUENCE</scope>
</reference>
<sequence length="465" mass="53351">MSLRSVPGSDLGSDGDKAKNLSISELISTLRTAYRTKDFDRVEEILVAREAKLKKEIENEKKQYSSLLEQYEVGKLDRICLEDVVNEQKSKIEELKTMKEDLEVSRERERKAEERYEKLLEEVKKSKEEKLMVSEIRRKNCEVECARVRAEGEVELWKKRFEELNIRVSKLEEDLMDLEPPVALDCDGNTTKEAGAGLNLDDSPIKENVDLQAADVGRVASGAIIDIIDSDDDCAPRMLKRKRDSCLNASKNINDGDHEKEEEDISKASRRKMEPKKEPIDDHEWQDPVTLRRCEEKMGIGQISRNLMHDFVLQGVSDDSSSSSDSDDDVDDFLNLDQFIPKVQRNNDNQKWEFEADMLAEFKIDSELCMKAVCALYRQQTSVKRSPLGLSLSNNRGFSKCDTLRGSTLAEFLIDGDPQRKLRKSVTELEKYDQKGLSDCKRLAIAHSKQLFEIYQKKEDPFFLS</sequence>
<evidence type="ECO:0000256" key="2">
    <source>
        <dbReference type="SAM" id="MobiDB-lite"/>
    </source>
</evidence>
<feature type="coiled-coil region" evidence="1">
    <location>
        <begin position="43"/>
        <end position="174"/>
    </location>
</feature>
<dbReference type="PANTHER" id="PTHR34380">
    <property type="entry name" value="BNAA03G12380D PROTEIN"/>
    <property type="match status" value="1"/>
</dbReference>
<feature type="region of interest" description="Disordered" evidence="2">
    <location>
        <begin position="248"/>
        <end position="283"/>
    </location>
</feature>
<protein>
    <submittedName>
        <fullName evidence="3">Uncharacterized protein</fullName>
    </submittedName>
</protein>
<organism evidence="3">
    <name type="scientific">Fagus sylvatica</name>
    <name type="common">Beechnut</name>
    <dbReference type="NCBI Taxonomy" id="28930"/>
    <lineage>
        <taxon>Eukaryota</taxon>
        <taxon>Viridiplantae</taxon>
        <taxon>Streptophyta</taxon>
        <taxon>Embryophyta</taxon>
        <taxon>Tracheophyta</taxon>
        <taxon>Spermatophyta</taxon>
        <taxon>Magnoliopsida</taxon>
        <taxon>eudicotyledons</taxon>
        <taxon>Gunneridae</taxon>
        <taxon>Pentapetalae</taxon>
        <taxon>rosids</taxon>
        <taxon>fabids</taxon>
        <taxon>Fagales</taxon>
        <taxon>Fagaceae</taxon>
        <taxon>Fagus</taxon>
    </lineage>
</organism>
<gene>
    <name evidence="3" type="ORF">FSB_LOCUS19942</name>
</gene>
<dbReference type="PANTHER" id="PTHR34380:SF8">
    <property type="entry name" value="DNA DOUBLE-STRAND BREAK REPAIR RAD50 ATPASE"/>
    <property type="match status" value="1"/>
</dbReference>
<keyword evidence="1" id="KW-0175">Coiled coil</keyword>
<evidence type="ECO:0000256" key="1">
    <source>
        <dbReference type="SAM" id="Coils"/>
    </source>
</evidence>
<evidence type="ECO:0000313" key="3">
    <source>
        <dbReference type="EMBL" id="SPC92060.1"/>
    </source>
</evidence>
<proteinExistence type="predicted"/>
<dbReference type="AlphaFoldDB" id="A0A2N9FY80"/>
<feature type="compositionally biased region" description="Basic and acidic residues" evidence="2">
    <location>
        <begin position="254"/>
        <end position="283"/>
    </location>
</feature>
<name>A0A2N9FY80_FAGSY</name>
<accession>A0A2N9FY80</accession>